<dbReference type="EMBL" id="BSSQ01000001">
    <property type="protein sequence ID" value="GLX65909.1"/>
    <property type="molecule type" value="Genomic_DNA"/>
</dbReference>
<dbReference type="Pfam" id="PF08970">
    <property type="entry name" value="Sda"/>
    <property type="match status" value="1"/>
</dbReference>
<keyword evidence="2" id="KW-1185">Reference proteome</keyword>
<reference evidence="1 2" key="1">
    <citation type="submission" date="2023-03" db="EMBL/GenBank/DDBJ databases">
        <title>Draft genome sequence of the bacteria which degrade cell wall of Tricholomamatutake.</title>
        <authorList>
            <person name="Konishi Y."/>
            <person name="Fukuta Y."/>
            <person name="Shirasaka N."/>
        </authorList>
    </citation>
    <scope>NUCLEOTIDE SEQUENCE [LARGE SCALE GENOMIC DNA]</scope>
    <source>
        <strain evidence="2">mu1</strain>
    </source>
</reference>
<organism evidence="1 2">
    <name type="scientific">Paenibacillus glycanilyticus</name>
    <dbReference type="NCBI Taxonomy" id="126569"/>
    <lineage>
        <taxon>Bacteria</taxon>
        <taxon>Bacillati</taxon>
        <taxon>Bacillota</taxon>
        <taxon>Bacilli</taxon>
        <taxon>Bacillales</taxon>
        <taxon>Paenibacillaceae</taxon>
        <taxon>Paenibacillus</taxon>
    </lineage>
</organism>
<evidence type="ECO:0000313" key="2">
    <source>
        <dbReference type="Proteomes" id="UP001157114"/>
    </source>
</evidence>
<proteinExistence type="predicted"/>
<evidence type="ECO:0000313" key="1">
    <source>
        <dbReference type="EMBL" id="GLX65909.1"/>
    </source>
</evidence>
<dbReference type="Gene3D" id="1.10.287.1100">
    <property type="entry name" value="Sporulation inhibitor A"/>
    <property type="match status" value="1"/>
</dbReference>
<dbReference type="Proteomes" id="UP001157114">
    <property type="component" value="Unassembled WGS sequence"/>
</dbReference>
<dbReference type="SUPFAM" id="SSF100985">
    <property type="entry name" value="Sporulation inhibitor Sda"/>
    <property type="match status" value="1"/>
</dbReference>
<protein>
    <recommendedName>
        <fullName evidence="3">Sporulation histidine kinase inhibitor Sda</fullName>
    </recommendedName>
</protein>
<accession>A0ABQ6G4P4</accession>
<gene>
    <name evidence="1" type="ORF">MU1_02530</name>
</gene>
<sequence>MELLSDELLEDTYLAAILYKLEDDFIRMLLVEMKRRQLNKAAGSNIA</sequence>
<comment type="caution">
    <text evidence="1">The sequence shown here is derived from an EMBL/GenBank/DDBJ whole genome shotgun (WGS) entry which is preliminary data.</text>
</comment>
<dbReference type="InterPro" id="IPR036916">
    <property type="entry name" value="Sda_sf"/>
</dbReference>
<dbReference type="InterPro" id="IPR015064">
    <property type="entry name" value="Sda"/>
</dbReference>
<dbReference type="RefSeq" id="WP_284236585.1">
    <property type="nucleotide sequence ID" value="NZ_BSSQ01000001.1"/>
</dbReference>
<evidence type="ECO:0008006" key="3">
    <source>
        <dbReference type="Google" id="ProtNLM"/>
    </source>
</evidence>
<name>A0ABQ6G4P4_9BACL</name>